<feature type="compositionally biased region" description="Basic and acidic residues" evidence="1">
    <location>
        <begin position="80"/>
        <end position="90"/>
    </location>
</feature>
<reference evidence="2 3" key="1">
    <citation type="submission" date="2018-05" db="EMBL/GenBank/DDBJ databases">
        <title>A metagenomic window into the 2 km-deep terrestrial subsurface aquifer revealed taxonomically and functionally diverse microbial community comprising novel uncultured bacterial lineages.</title>
        <authorList>
            <person name="Kadnikov V.V."/>
            <person name="Mardanov A.V."/>
            <person name="Beletsky A.V."/>
            <person name="Banks D."/>
            <person name="Pimenov N.V."/>
            <person name="Frank Y.A."/>
            <person name="Karnachuk O.V."/>
            <person name="Ravin N.V."/>
        </authorList>
    </citation>
    <scope>NUCLEOTIDE SEQUENCE [LARGE SCALE GENOMIC DNA]</scope>
    <source>
        <strain evidence="2">BY5</strain>
    </source>
</reference>
<comment type="caution">
    <text evidence="2">The sequence shown here is derived from an EMBL/GenBank/DDBJ whole genome shotgun (WGS) entry which is preliminary data.</text>
</comment>
<dbReference type="AlphaFoldDB" id="A0A367ZLJ5"/>
<evidence type="ECO:0000313" key="2">
    <source>
        <dbReference type="EMBL" id="RCK78282.1"/>
    </source>
</evidence>
<accession>A0A367ZLJ5</accession>
<organism evidence="2 3">
    <name type="scientific">Candidatus Ozemobacter sibiricus</name>
    <dbReference type="NCBI Taxonomy" id="2268124"/>
    <lineage>
        <taxon>Bacteria</taxon>
        <taxon>Candidatus Ozemobacteria</taxon>
        <taxon>Candidatus Ozemobacterales</taxon>
        <taxon>Candidatus Ozemobacteraceae</taxon>
        <taxon>Candidatus Ozemobacter</taxon>
    </lineage>
</organism>
<feature type="region of interest" description="Disordered" evidence="1">
    <location>
        <begin position="60"/>
        <end position="90"/>
    </location>
</feature>
<evidence type="ECO:0000313" key="3">
    <source>
        <dbReference type="Proteomes" id="UP000252355"/>
    </source>
</evidence>
<sequence length="158" mass="17560">MDHARESLPPQIRLAPKNFLGFAGDRAGGHQRMPDTPEGSLRQRQVRPAVLTAVPASWSGRFRRTDGRDGHVGPASTFRWPEDRGSDEVATKVPHGQVAPLTHRPLEPPHIAPSRLFSCFSISNMLAFRQEERDGDESAGADARFPERSPRVRTAVHR</sequence>
<dbReference type="Proteomes" id="UP000252355">
    <property type="component" value="Unassembled WGS sequence"/>
</dbReference>
<feature type="region of interest" description="Disordered" evidence="1">
    <location>
        <begin position="131"/>
        <end position="158"/>
    </location>
</feature>
<evidence type="ECO:0000256" key="1">
    <source>
        <dbReference type="SAM" id="MobiDB-lite"/>
    </source>
</evidence>
<dbReference type="EMBL" id="QOQW01000025">
    <property type="protein sequence ID" value="RCK78282.1"/>
    <property type="molecule type" value="Genomic_DNA"/>
</dbReference>
<name>A0A367ZLJ5_9BACT</name>
<gene>
    <name evidence="2" type="ORF">OZSIB_1659</name>
</gene>
<proteinExistence type="predicted"/>
<protein>
    <submittedName>
        <fullName evidence="2">Uncharacterized protein</fullName>
    </submittedName>
</protein>